<dbReference type="Ensembl" id="ENSCWAT00000002969.1">
    <property type="protein sequence ID" value="ENSCWAP00000002727.1"/>
    <property type="gene ID" value="ENSCWAG00000002175.1"/>
</dbReference>
<dbReference type="FunFam" id="2.60.40.10:FF:000998">
    <property type="entry name" value="Immunoglobulin heavy constant epsilon"/>
    <property type="match status" value="1"/>
</dbReference>
<reference evidence="3" key="2">
    <citation type="submission" date="2025-09" db="UniProtKB">
        <authorList>
            <consortium name="Ensembl"/>
        </authorList>
    </citation>
    <scope>IDENTIFICATION</scope>
</reference>
<dbReference type="InterPro" id="IPR003597">
    <property type="entry name" value="Ig_C1-set"/>
</dbReference>
<proteinExistence type="predicted"/>
<dbReference type="Pfam" id="PF07654">
    <property type="entry name" value="C1-set"/>
    <property type="match status" value="3"/>
</dbReference>
<keyword evidence="1" id="KW-0393">Immunoglobulin domain</keyword>
<dbReference type="InterPro" id="IPR007110">
    <property type="entry name" value="Ig-like_dom"/>
</dbReference>
<evidence type="ECO:0000256" key="1">
    <source>
        <dbReference type="ARBA" id="ARBA00023319"/>
    </source>
</evidence>
<evidence type="ECO:0000259" key="2">
    <source>
        <dbReference type="PROSITE" id="PS50835"/>
    </source>
</evidence>
<feature type="domain" description="Ig-like" evidence="2">
    <location>
        <begin position="231"/>
        <end position="313"/>
    </location>
</feature>
<dbReference type="SMART" id="SM00407">
    <property type="entry name" value="IGc1"/>
    <property type="match status" value="3"/>
</dbReference>
<dbReference type="InterPro" id="IPR036179">
    <property type="entry name" value="Ig-like_dom_sf"/>
</dbReference>
<evidence type="ECO:0000313" key="3">
    <source>
        <dbReference type="Ensembl" id="ENSCWAP00000002727.1"/>
    </source>
</evidence>
<dbReference type="GeneTree" id="ENSGT00940000163076"/>
<dbReference type="PANTHER" id="PTHR23411">
    <property type="entry name" value="TAPASIN"/>
    <property type="match status" value="1"/>
</dbReference>
<dbReference type="FunFam" id="2.60.40.10:FF:000463">
    <property type="entry name" value="Immunoglobulin heavy constant gamma 1"/>
    <property type="match status" value="1"/>
</dbReference>
<protein>
    <recommendedName>
        <fullName evidence="2">Ig-like domain-containing protein</fullName>
    </recommendedName>
</protein>
<dbReference type="InterPro" id="IPR003006">
    <property type="entry name" value="Ig/MHC_CS"/>
</dbReference>
<dbReference type="PROSITE" id="PS50835">
    <property type="entry name" value="IG_LIKE"/>
    <property type="match status" value="3"/>
</dbReference>
<dbReference type="InterPro" id="IPR050380">
    <property type="entry name" value="Immune_Resp_Modulators"/>
</dbReference>
<feature type="domain" description="Ig-like" evidence="2">
    <location>
        <begin position="6"/>
        <end position="98"/>
    </location>
</feature>
<dbReference type="AlphaFoldDB" id="A0A8C3VS97"/>
<accession>A0A8C3VS97</accession>
<evidence type="ECO:0000313" key="4">
    <source>
        <dbReference type="Proteomes" id="UP000694540"/>
    </source>
</evidence>
<dbReference type="PROSITE" id="PS00290">
    <property type="entry name" value="IG_MHC"/>
    <property type="match status" value="2"/>
</dbReference>
<dbReference type="InterPro" id="IPR013783">
    <property type="entry name" value="Ig-like_fold"/>
</dbReference>
<keyword evidence="4" id="KW-1185">Reference proteome</keyword>
<dbReference type="SUPFAM" id="SSF48726">
    <property type="entry name" value="Immunoglobulin"/>
    <property type="match status" value="3"/>
</dbReference>
<sequence length="322" mass="34493">ASVQGPSIYPLTSCCKTATRTTSVTVGCLVTGYFPEPVTVTWDTGSLKSSILTFPAVQHPSSSLYMVTSQVTVPGKLLEEKLTCSVAHAAANGSRSIAGEAGCTGTAPPVPTPRHPGAYLSPPTPLELYVHKSPKITCLVVDLASSENVSLTWSRANKDSEAPLLPDPPSVRVQRMYNGTYTATSTLPVSASDWIEGETYYCNVTHPDLPKPILRSISKGQGEPPPGPESGSDLALTCLIQNFFPADISVRWLRNGALVPADRFATTRPRHAGSSVHSFFIYSRLVVSQADWEQSEFACQVIHEALPGPRTLQKSESKDPGK</sequence>
<reference evidence="3" key="1">
    <citation type="submission" date="2025-08" db="UniProtKB">
        <authorList>
            <consortium name="Ensembl"/>
        </authorList>
    </citation>
    <scope>IDENTIFICATION</scope>
</reference>
<dbReference type="Gene3D" id="2.60.40.10">
    <property type="entry name" value="Immunoglobulins"/>
    <property type="match status" value="3"/>
</dbReference>
<feature type="domain" description="Ig-like" evidence="2">
    <location>
        <begin position="116"/>
        <end position="218"/>
    </location>
</feature>
<dbReference type="Proteomes" id="UP000694540">
    <property type="component" value="Unplaced"/>
</dbReference>
<name>A0A8C3VS97_9CETA</name>
<organism evidence="3 4">
    <name type="scientific">Catagonus wagneri</name>
    <name type="common">Chacoan peccary</name>
    <dbReference type="NCBI Taxonomy" id="51154"/>
    <lineage>
        <taxon>Eukaryota</taxon>
        <taxon>Metazoa</taxon>
        <taxon>Chordata</taxon>
        <taxon>Craniata</taxon>
        <taxon>Vertebrata</taxon>
        <taxon>Euteleostomi</taxon>
        <taxon>Mammalia</taxon>
        <taxon>Eutheria</taxon>
        <taxon>Laurasiatheria</taxon>
        <taxon>Artiodactyla</taxon>
        <taxon>Suina</taxon>
        <taxon>Tayassuidae</taxon>
        <taxon>Catagonus</taxon>
    </lineage>
</organism>